<dbReference type="GO" id="GO:0003676">
    <property type="term" value="F:nucleic acid binding"/>
    <property type="evidence" value="ECO:0007669"/>
    <property type="project" value="InterPro"/>
</dbReference>
<dbReference type="GO" id="GO:0004523">
    <property type="term" value="F:RNA-DNA hybrid ribonuclease activity"/>
    <property type="evidence" value="ECO:0007669"/>
    <property type="project" value="InterPro"/>
</dbReference>
<sequence length="427" mass="48589">MQTACIPQAVCHEVDKLCRQFIWGASADKKKIAFVSWERVQLPKEMGGLGFRNLSMLNNAFLLNLAWEISTNPHALWVQVIRSKYKVGDDPLPQCLRAYNCSNLWRNIVWIWSSFQNGVCWSLGNGKLARFWLDAWLPDGIILQRIAIQPIPEDLLNETIASYVTAVGLHVLRDCVVASYIWKHFVPRNDLAEFFSSNTDLRNWVIQNLSKCDREVQNMHWPFLFGFIFWSIWRRRNCSLFGENDLSLDSMIHVITCKAQDWYSVVSRLPEKIDSCMKTITTLVAEGLFETRMANGLRGSRQAVFGKTSVLGAELWSILEGMKLAKSLGLKDIIVESDNLIAVQILMGVLQPPGVVLSVISAIQFILTPDWKVTFSHVLRDANYVADWLVGHLHTHNFGVEVLDTPPADLVPWLMHDLVGVAYFRSV</sequence>
<comment type="caution">
    <text evidence="2">The sequence shown here is derived from an EMBL/GenBank/DDBJ whole genome shotgun (WGS) entry which is preliminary data.</text>
</comment>
<dbReference type="PANTHER" id="PTHR47723">
    <property type="entry name" value="OS05G0353850 PROTEIN"/>
    <property type="match status" value="1"/>
</dbReference>
<gene>
    <name evidence="2" type="ORF">GH714_019273</name>
</gene>
<name>A0A6A6KUA4_HEVBR</name>
<evidence type="ECO:0000259" key="1">
    <source>
        <dbReference type="Pfam" id="PF13456"/>
    </source>
</evidence>
<dbReference type="CDD" id="cd06222">
    <property type="entry name" value="RNase_H_like"/>
    <property type="match status" value="1"/>
</dbReference>
<reference evidence="2 3" key="1">
    <citation type="journal article" date="2020" name="Mol. Plant">
        <title>The Chromosome-Based Rubber Tree Genome Provides New Insights into Spurge Genome Evolution and Rubber Biosynthesis.</title>
        <authorList>
            <person name="Liu J."/>
            <person name="Shi C."/>
            <person name="Shi C.C."/>
            <person name="Li W."/>
            <person name="Zhang Q.J."/>
            <person name="Zhang Y."/>
            <person name="Li K."/>
            <person name="Lu H.F."/>
            <person name="Shi C."/>
            <person name="Zhu S.T."/>
            <person name="Xiao Z.Y."/>
            <person name="Nan H."/>
            <person name="Yue Y."/>
            <person name="Zhu X.G."/>
            <person name="Wu Y."/>
            <person name="Hong X.N."/>
            <person name="Fan G.Y."/>
            <person name="Tong Y."/>
            <person name="Zhang D."/>
            <person name="Mao C.L."/>
            <person name="Liu Y.L."/>
            <person name="Hao S.J."/>
            <person name="Liu W.Q."/>
            <person name="Lv M.Q."/>
            <person name="Zhang H.B."/>
            <person name="Liu Y."/>
            <person name="Hu-Tang G.R."/>
            <person name="Wang J.P."/>
            <person name="Wang J.H."/>
            <person name="Sun Y.H."/>
            <person name="Ni S.B."/>
            <person name="Chen W.B."/>
            <person name="Zhang X.C."/>
            <person name="Jiao Y.N."/>
            <person name="Eichler E.E."/>
            <person name="Li G.H."/>
            <person name="Liu X."/>
            <person name="Gao L.Z."/>
        </authorList>
    </citation>
    <scope>NUCLEOTIDE SEQUENCE [LARGE SCALE GENOMIC DNA]</scope>
    <source>
        <strain evidence="3">cv. GT1</strain>
        <tissue evidence="2">Leaf</tissue>
    </source>
</reference>
<evidence type="ECO:0000313" key="2">
    <source>
        <dbReference type="EMBL" id="KAF2291039.1"/>
    </source>
</evidence>
<protein>
    <recommendedName>
        <fullName evidence="1">RNase H type-1 domain-containing protein</fullName>
    </recommendedName>
</protein>
<dbReference type="InterPro" id="IPR044730">
    <property type="entry name" value="RNase_H-like_dom_plant"/>
</dbReference>
<organism evidence="2 3">
    <name type="scientific">Hevea brasiliensis</name>
    <name type="common">Para rubber tree</name>
    <name type="synonym">Siphonia brasiliensis</name>
    <dbReference type="NCBI Taxonomy" id="3981"/>
    <lineage>
        <taxon>Eukaryota</taxon>
        <taxon>Viridiplantae</taxon>
        <taxon>Streptophyta</taxon>
        <taxon>Embryophyta</taxon>
        <taxon>Tracheophyta</taxon>
        <taxon>Spermatophyta</taxon>
        <taxon>Magnoliopsida</taxon>
        <taxon>eudicotyledons</taxon>
        <taxon>Gunneridae</taxon>
        <taxon>Pentapetalae</taxon>
        <taxon>rosids</taxon>
        <taxon>fabids</taxon>
        <taxon>Malpighiales</taxon>
        <taxon>Euphorbiaceae</taxon>
        <taxon>Crotonoideae</taxon>
        <taxon>Micrandreae</taxon>
        <taxon>Hevea</taxon>
    </lineage>
</organism>
<dbReference type="EMBL" id="JAAGAX010000015">
    <property type="protein sequence ID" value="KAF2291039.1"/>
    <property type="molecule type" value="Genomic_DNA"/>
</dbReference>
<dbReference type="InterPro" id="IPR002156">
    <property type="entry name" value="RNaseH_domain"/>
</dbReference>
<dbReference type="Pfam" id="PF13456">
    <property type="entry name" value="RVT_3"/>
    <property type="match status" value="1"/>
</dbReference>
<dbReference type="InterPro" id="IPR012337">
    <property type="entry name" value="RNaseH-like_sf"/>
</dbReference>
<dbReference type="InterPro" id="IPR053151">
    <property type="entry name" value="RNase_H-like"/>
</dbReference>
<proteinExistence type="predicted"/>
<accession>A0A6A6KUA4</accession>
<dbReference type="SUPFAM" id="SSF53098">
    <property type="entry name" value="Ribonuclease H-like"/>
    <property type="match status" value="1"/>
</dbReference>
<evidence type="ECO:0000313" key="3">
    <source>
        <dbReference type="Proteomes" id="UP000467840"/>
    </source>
</evidence>
<dbReference type="Gene3D" id="3.30.420.10">
    <property type="entry name" value="Ribonuclease H-like superfamily/Ribonuclease H"/>
    <property type="match status" value="1"/>
</dbReference>
<keyword evidence="3" id="KW-1185">Reference proteome</keyword>
<dbReference type="AlphaFoldDB" id="A0A6A6KUA4"/>
<dbReference type="Proteomes" id="UP000467840">
    <property type="component" value="Chromosome 2"/>
</dbReference>
<dbReference type="PANTHER" id="PTHR47723:SF19">
    <property type="entry name" value="POLYNUCLEOTIDYL TRANSFERASE, RIBONUCLEASE H-LIKE SUPERFAMILY PROTEIN"/>
    <property type="match status" value="1"/>
</dbReference>
<dbReference type="InterPro" id="IPR036397">
    <property type="entry name" value="RNaseH_sf"/>
</dbReference>
<feature type="domain" description="RNase H type-1" evidence="1">
    <location>
        <begin position="302"/>
        <end position="390"/>
    </location>
</feature>